<feature type="transmembrane region" description="Helical" evidence="3">
    <location>
        <begin position="241"/>
        <end position="259"/>
    </location>
</feature>
<dbReference type="EMBL" id="BRXY01000076">
    <property type="protein sequence ID" value="GMH62283.1"/>
    <property type="molecule type" value="Genomic_DNA"/>
</dbReference>
<evidence type="ECO:0000313" key="4">
    <source>
        <dbReference type="EMBL" id="GMH62283.1"/>
    </source>
</evidence>
<feature type="transmembrane region" description="Helical" evidence="3">
    <location>
        <begin position="188"/>
        <end position="209"/>
    </location>
</feature>
<organism evidence="4 5">
    <name type="scientific">Triparma strigata</name>
    <dbReference type="NCBI Taxonomy" id="1606541"/>
    <lineage>
        <taxon>Eukaryota</taxon>
        <taxon>Sar</taxon>
        <taxon>Stramenopiles</taxon>
        <taxon>Ochrophyta</taxon>
        <taxon>Bolidophyceae</taxon>
        <taxon>Parmales</taxon>
        <taxon>Triparmaceae</taxon>
        <taxon>Triparma</taxon>
    </lineage>
</organism>
<sequence length="372" mass="41138">MSSDLSSEIMMKELDKRVEEMGAKIEARFSAKLTSLQEEVKELREELRASKAVNTQTFKCSKGWRAMFQAGGLITPALAALGFMRQSEKLLWTARSFNNFSMACTLLACGANPKNFGSWKEKAYMVTSISIYYLSVYTYGLGLSRADDDAAVKSGKMIIMMAIFGMLVALPGILTLVKLFSKLSDAKLSSVVLSIFQSAASFLGSLLYLQSSSFRCISQSDEKLGSIVDQCGNPMQPATVVSAYLIVAWAMRYAIAPLTHASNQLSWKDVMDLRMSKMQFTQGALFSTLTLIALVIFANTNESGAEYDHFLQLLVSGFYIVFFSYLTLLFCEFGFRQLFCKHTTTTTDDDTRGRDNSGAFGLHEEGMSSGMI</sequence>
<proteinExistence type="predicted"/>
<evidence type="ECO:0000256" key="3">
    <source>
        <dbReference type="SAM" id="Phobius"/>
    </source>
</evidence>
<name>A0A9W7E1B7_9STRA</name>
<dbReference type="OrthoDB" id="210967at2759"/>
<feature type="transmembrane region" description="Helical" evidence="3">
    <location>
        <begin position="123"/>
        <end position="142"/>
    </location>
</feature>
<keyword evidence="3" id="KW-1133">Transmembrane helix</keyword>
<keyword evidence="5" id="KW-1185">Reference proteome</keyword>
<comment type="caution">
    <text evidence="4">The sequence shown here is derived from an EMBL/GenBank/DDBJ whole genome shotgun (WGS) entry which is preliminary data.</text>
</comment>
<keyword evidence="3" id="KW-0472">Membrane</keyword>
<keyword evidence="3" id="KW-0812">Transmembrane</keyword>
<protein>
    <submittedName>
        <fullName evidence="4">Uncharacterized protein</fullName>
    </submittedName>
</protein>
<evidence type="ECO:0000313" key="5">
    <source>
        <dbReference type="Proteomes" id="UP001165085"/>
    </source>
</evidence>
<feature type="transmembrane region" description="Helical" evidence="3">
    <location>
        <begin position="310"/>
        <end position="331"/>
    </location>
</feature>
<evidence type="ECO:0000256" key="1">
    <source>
        <dbReference type="SAM" id="Coils"/>
    </source>
</evidence>
<feature type="coiled-coil region" evidence="1">
    <location>
        <begin position="26"/>
        <end position="53"/>
    </location>
</feature>
<accession>A0A9W7E1B7</accession>
<keyword evidence="1" id="KW-0175">Coiled coil</keyword>
<feature type="region of interest" description="Disordered" evidence="2">
    <location>
        <begin position="345"/>
        <end position="372"/>
    </location>
</feature>
<feature type="transmembrane region" description="Helical" evidence="3">
    <location>
        <begin position="280"/>
        <end position="298"/>
    </location>
</feature>
<dbReference type="Proteomes" id="UP001165085">
    <property type="component" value="Unassembled WGS sequence"/>
</dbReference>
<dbReference type="AlphaFoldDB" id="A0A9W7E1B7"/>
<evidence type="ECO:0000256" key="2">
    <source>
        <dbReference type="SAM" id="MobiDB-lite"/>
    </source>
</evidence>
<gene>
    <name evidence="4" type="ORF">TrST_g5511</name>
</gene>
<feature type="transmembrane region" description="Helical" evidence="3">
    <location>
        <begin position="157"/>
        <end position="176"/>
    </location>
</feature>
<reference evidence="5" key="1">
    <citation type="journal article" date="2023" name="Commun. Biol.">
        <title>Genome analysis of Parmales, the sister group of diatoms, reveals the evolutionary specialization of diatoms from phago-mixotrophs to photoautotrophs.</title>
        <authorList>
            <person name="Ban H."/>
            <person name="Sato S."/>
            <person name="Yoshikawa S."/>
            <person name="Yamada K."/>
            <person name="Nakamura Y."/>
            <person name="Ichinomiya M."/>
            <person name="Sato N."/>
            <person name="Blanc-Mathieu R."/>
            <person name="Endo H."/>
            <person name="Kuwata A."/>
            <person name="Ogata H."/>
        </authorList>
    </citation>
    <scope>NUCLEOTIDE SEQUENCE [LARGE SCALE GENOMIC DNA]</scope>
    <source>
        <strain evidence="5">NIES 3701</strain>
    </source>
</reference>